<sequence>MTLALDKPALEKGVLGKRGRRRLRKVADKAALALAVAVLLAPCLFVFFWMLSLSIKYDIDNTAWPPVFWPTEPTLDNFRHVFEESPMFLYFWNSVQVTGSATLVALLLGVPAGYGIAKAKANGLAAMLLLSRMTPGLSYLIPLFTLFQMLGMIGTVWPIALTHMVITLPIVVWIMIGFFETLPHELEEAARIDGANLWQAFRYVALPLARPGIVVGAILSFIYSWNNFIFGAVFAGRTTRTMPVAVYNMLTFESFAWGPLAAAAIVVMLPVLALTIVIQREIVQGLSAGGVK</sequence>
<dbReference type="Proteomes" id="UP000321058">
    <property type="component" value="Unassembled WGS sequence"/>
</dbReference>
<comment type="caution">
    <text evidence="9">The sequence shown here is derived from an EMBL/GenBank/DDBJ whole genome shotgun (WGS) entry which is preliminary data.</text>
</comment>
<name>A0A512NET8_9HYPH</name>
<dbReference type="InterPro" id="IPR035906">
    <property type="entry name" value="MetI-like_sf"/>
</dbReference>
<dbReference type="InterPro" id="IPR050901">
    <property type="entry name" value="BP-dep_ABC_trans_perm"/>
</dbReference>
<feature type="transmembrane region" description="Helical" evidence="7">
    <location>
        <begin position="212"/>
        <end position="235"/>
    </location>
</feature>
<accession>A0A512NET8</accession>
<evidence type="ECO:0000256" key="5">
    <source>
        <dbReference type="ARBA" id="ARBA00022989"/>
    </source>
</evidence>
<evidence type="ECO:0000256" key="2">
    <source>
        <dbReference type="ARBA" id="ARBA00022448"/>
    </source>
</evidence>
<evidence type="ECO:0000313" key="10">
    <source>
        <dbReference type="Proteomes" id="UP000321058"/>
    </source>
</evidence>
<keyword evidence="6 7" id="KW-0472">Membrane</keyword>
<dbReference type="InterPro" id="IPR000515">
    <property type="entry name" value="MetI-like"/>
</dbReference>
<feature type="transmembrane region" description="Helical" evidence="7">
    <location>
        <begin position="137"/>
        <end position="157"/>
    </location>
</feature>
<feature type="transmembrane region" description="Helical" evidence="7">
    <location>
        <begin position="97"/>
        <end position="117"/>
    </location>
</feature>
<dbReference type="PANTHER" id="PTHR32243">
    <property type="entry name" value="MALTOSE TRANSPORT SYSTEM PERMEASE-RELATED"/>
    <property type="match status" value="1"/>
</dbReference>
<evidence type="ECO:0000256" key="1">
    <source>
        <dbReference type="ARBA" id="ARBA00004651"/>
    </source>
</evidence>
<evidence type="ECO:0000256" key="3">
    <source>
        <dbReference type="ARBA" id="ARBA00022475"/>
    </source>
</evidence>
<dbReference type="CDD" id="cd06261">
    <property type="entry name" value="TM_PBP2"/>
    <property type="match status" value="1"/>
</dbReference>
<keyword evidence="4 7" id="KW-0812">Transmembrane</keyword>
<comment type="subcellular location">
    <subcellularLocation>
        <location evidence="1 7">Cell membrane</location>
        <topology evidence="1 7">Multi-pass membrane protein</topology>
    </subcellularLocation>
</comment>
<dbReference type="AlphaFoldDB" id="A0A512NET8"/>
<keyword evidence="3" id="KW-1003">Cell membrane</keyword>
<dbReference type="SUPFAM" id="SSF161098">
    <property type="entry name" value="MetI-like"/>
    <property type="match status" value="1"/>
</dbReference>
<dbReference type="PROSITE" id="PS50928">
    <property type="entry name" value="ABC_TM1"/>
    <property type="match status" value="1"/>
</dbReference>
<organism evidence="9 10">
    <name type="scientific">Reyranella soli</name>
    <dbReference type="NCBI Taxonomy" id="1230389"/>
    <lineage>
        <taxon>Bacteria</taxon>
        <taxon>Pseudomonadati</taxon>
        <taxon>Pseudomonadota</taxon>
        <taxon>Alphaproteobacteria</taxon>
        <taxon>Hyphomicrobiales</taxon>
        <taxon>Reyranellaceae</taxon>
        <taxon>Reyranella</taxon>
    </lineage>
</organism>
<keyword evidence="5 7" id="KW-1133">Transmembrane helix</keyword>
<evidence type="ECO:0000256" key="7">
    <source>
        <dbReference type="RuleBase" id="RU363032"/>
    </source>
</evidence>
<dbReference type="RefSeq" id="WP_147151842.1">
    <property type="nucleotide sequence ID" value="NZ_BKAJ01000081.1"/>
</dbReference>
<comment type="similarity">
    <text evidence="7">Belongs to the binding-protein-dependent transport system permease family.</text>
</comment>
<dbReference type="OrthoDB" id="9790107at2"/>
<dbReference type="Pfam" id="PF00528">
    <property type="entry name" value="BPD_transp_1"/>
    <property type="match status" value="1"/>
</dbReference>
<evidence type="ECO:0000259" key="8">
    <source>
        <dbReference type="PROSITE" id="PS50928"/>
    </source>
</evidence>
<proteinExistence type="inferred from homology"/>
<dbReference type="Gene3D" id="1.10.3720.10">
    <property type="entry name" value="MetI-like"/>
    <property type="match status" value="1"/>
</dbReference>
<feature type="transmembrane region" description="Helical" evidence="7">
    <location>
        <begin position="255"/>
        <end position="278"/>
    </location>
</feature>
<gene>
    <name evidence="9" type="ORF">RSO01_46370</name>
</gene>
<dbReference type="GO" id="GO:0005886">
    <property type="term" value="C:plasma membrane"/>
    <property type="evidence" value="ECO:0007669"/>
    <property type="project" value="UniProtKB-SubCell"/>
</dbReference>
<feature type="domain" description="ABC transmembrane type-1" evidence="8">
    <location>
        <begin position="91"/>
        <end position="278"/>
    </location>
</feature>
<dbReference type="EMBL" id="BKAJ01000081">
    <property type="protein sequence ID" value="GEP57471.1"/>
    <property type="molecule type" value="Genomic_DNA"/>
</dbReference>
<evidence type="ECO:0000313" key="9">
    <source>
        <dbReference type="EMBL" id="GEP57471.1"/>
    </source>
</evidence>
<keyword evidence="2 7" id="KW-0813">Transport</keyword>
<reference evidence="9 10" key="1">
    <citation type="submission" date="2019-07" db="EMBL/GenBank/DDBJ databases">
        <title>Whole genome shotgun sequence of Reyranella soli NBRC 108950.</title>
        <authorList>
            <person name="Hosoyama A."/>
            <person name="Uohara A."/>
            <person name="Ohji S."/>
            <person name="Ichikawa N."/>
        </authorList>
    </citation>
    <scope>NUCLEOTIDE SEQUENCE [LARGE SCALE GENOMIC DNA]</scope>
    <source>
        <strain evidence="9 10">NBRC 108950</strain>
    </source>
</reference>
<evidence type="ECO:0000256" key="6">
    <source>
        <dbReference type="ARBA" id="ARBA00023136"/>
    </source>
</evidence>
<keyword evidence="10" id="KW-1185">Reference proteome</keyword>
<feature type="transmembrane region" description="Helical" evidence="7">
    <location>
        <begin position="30"/>
        <end position="51"/>
    </location>
</feature>
<dbReference type="PANTHER" id="PTHR32243:SF18">
    <property type="entry name" value="INNER MEMBRANE ABC TRANSPORTER PERMEASE PROTEIN YCJP"/>
    <property type="match status" value="1"/>
</dbReference>
<evidence type="ECO:0000256" key="4">
    <source>
        <dbReference type="ARBA" id="ARBA00022692"/>
    </source>
</evidence>
<dbReference type="GO" id="GO:0055085">
    <property type="term" value="P:transmembrane transport"/>
    <property type="evidence" value="ECO:0007669"/>
    <property type="project" value="InterPro"/>
</dbReference>
<protein>
    <submittedName>
        <fullName evidence="9">Sugar ABC transporter permease</fullName>
    </submittedName>
</protein>
<feature type="transmembrane region" description="Helical" evidence="7">
    <location>
        <begin position="163"/>
        <end position="182"/>
    </location>
</feature>